<dbReference type="STRING" id="39841.SAMN05660836_00239"/>
<evidence type="ECO:0000313" key="1">
    <source>
        <dbReference type="EMBL" id="SFM43917.1"/>
    </source>
</evidence>
<accession>A0A1I4QV91</accession>
<organism evidence="1 2">
    <name type="scientific">Thermodesulforhabdus norvegica</name>
    <dbReference type="NCBI Taxonomy" id="39841"/>
    <lineage>
        <taxon>Bacteria</taxon>
        <taxon>Pseudomonadati</taxon>
        <taxon>Thermodesulfobacteriota</taxon>
        <taxon>Syntrophobacteria</taxon>
        <taxon>Syntrophobacterales</taxon>
        <taxon>Thermodesulforhabdaceae</taxon>
        <taxon>Thermodesulforhabdus</taxon>
    </lineage>
</organism>
<dbReference type="RefSeq" id="WP_093392831.1">
    <property type="nucleotide sequence ID" value="NZ_FOUU01000001.1"/>
</dbReference>
<reference evidence="1 2" key="1">
    <citation type="submission" date="2016-10" db="EMBL/GenBank/DDBJ databases">
        <authorList>
            <person name="de Groot N.N."/>
        </authorList>
    </citation>
    <scope>NUCLEOTIDE SEQUENCE [LARGE SCALE GENOMIC DNA]</scope>
    <source>
        <strain evidence="1 2">DSM 9990</strain>
    </source>
</reference>
<protein>
    <submittedName>
        <fullName evidence="1">Uncharacterized protein</fullName>
    </submittedName>
</protein>
<gene>
    <name evidence="1" type="ORF">SAMN05660836_00239</name>
</gene>
<dbReference type="AlphaFoldDB" id="A0A1I4QV91"/>
<keyword evidence="2" id="KW-1185">Reference proteome</keyword>
<sequence>MKRQKKEKKKDIRLRQEEERELDAIIERLEVQNPEGETFETFISTLRDRFQNREMLLALLLDRISKSPSSAGLAVFKKLYGNLENSGARKIVRRARYRLEQKGISLDEEQEERVVRVGHGASDVSESPEAYIWREKVFSYRSLEIEFPPRGKEERVFIICEEDRDLSKLVVGYMAGSRRLVRETRDILNRRSRFRVPVSVECAVSLFNEYVEVYKDRATSQFKMDLANARKFIAGFTVPKVSEFLSRTLPETDIGEALRNVARICAAAGPYDFLGMDCNRCVDIFKDVILSRLDYPKRVMTEVLEERIAEYLSTLDRWVLGRYRMFLEDGVLEWIHRGDEVTASCLYQIAEHINYEGLSRVVAFLLKHLLSSLYYWTTWYEMAMAVDVKNVPDVLGLSESAVETVKTFRSIVEKGKVLFDDVLREVSKLSNFPGTGWAALTVVEAGEGAEREASEGRYRSLDSGLIVLG</sequence>
<evidence type="ECO:0000313" key="2">
    <source>
        <dbReference type="Proteomes" id="UP000199611"/>
    </source>
</evidence>
<dbReference type="EMBL" id="FOUU01000001">
    <property type="protein sequence ID" value="SFM43917.1"/>
    <property type="molecule type" value="Genomic_DNA"/>
</dbReference>
<proteinExistence type="predicted"/>
<dbReference type="Proteomes" id="UP000199611">
    <property type="component" value="Unassembled WGS sequence"/>
</dbReference>
<name>A0A1I4QV91_9BACT</name>
<dbReference type="OrthoDB" id="5495443at2"/>